<comment type="similarity">
    <text evidence="2">Belongs to the ABC transporter superfamily.</text>
</comment>
<comment type="caution">
    <text evidence="9">The sequence shown here is derived from an EMBL/GenBank/DDBJ whole genome shotgun (WGS) entry which is preliminary data.</text>
</comment>
<name>A0AA87NKL2_TREMD</name>
<dbReference type="Pfam" id="PF00005">
    <property type="entry name" value="ABC_tran"/>
    <property type="match status" value="1"/>
</dbReference>
<comment type="subcellular location">
    <subcellularLocation>
        <location evidence="1">Cell inner membrane</location>
        <topology evidence="1">Peripheral membrane protein</topology>
    </subcellularLocation>
</comment>
<protein>
    <recommendedName>
        <fullName evidence="8">ABC transporter domain-containing protein</fullName>
    </recommendedName>
</protein>
<keyword evidence="5" id="KW-0547">Nucleotide-binding</keyword>
<keyword evidence="3" id="KW-0813">Transport</keyword>
<organism evidence="9 10">
    <name type="scientific">Treponema medium ATCC 700293</name>
    <dbReference type="NCBI Taxonomy" id="1125700"/>
    <lineage>
        <taxon>Bacteria</taxon>
        <taxon>Pseudomonadati</taxon>
        <taxon>Spirochaetota</taxon>
        <taxon>Spirochaetia</taxon>
        <taxon>Spirochaetales</taxon>
        <taxon>Treponemataceae</taxon>
        <taxon>Treponema</taxon>
    </lineage>
</organism>
<dbReference type="PANTHER" id="PTHR43297:SF2">
    <property type="entry name" value="DIPEPTIDE TRANSPORT ATP-BINDING PROTEIN DPPD"/>
    <property type="match status" value="1"/>
</dbReference>
<evidence type="ECO:0000256" key="7">
    <source>
        <dbReference type="ARBA" id="ARBA00023136"/>
    </source>
</evidence>
<sequence length="301" mass="33531">MLKIERLEVKEKSGRCLLKDVSMEIPAGQIIGLTGQSGAGKTTLLRSILGMLHTNCSISAGTILLDDVDVSMLSRKAHRELCGKRLGFIPQNPMTAFDSRLKIGYQMEETFINRLHLNRDDAKALAKKYLIAVNLKDTDRVLQAYPFELSGGMLQRVAAAILLAMAPDYILADEPTAALDEENRDVLLSIIQEQMKDKGILFVSHDISALTLVCRNVYVLGAGKIIETGTMDRLLAHPKTEWMKRFSIINNPDASVGVCCSHKVVTVGFNTLCYDAERRGIKPSVRISRTENRGEWKWEKL</sequence>
<evidence type="ECO:0000256" key="5">
    <source>
        <dbReference type="ARBA" id="ARBA00022741"/>
    </source>
</evidence>
<evidence type="ECO:0000259" key="8">
    <source>
        <dbReference type="PROSITE" id="PS50893"/>
    </source>
</evidence>
<keyword evidence="4" id="KW-1003">Cell membrane</keyword>
<proteinExistence type="inferred from homology"/>
<dbReference type="InterPro" id="IPR027417">
    <property type="entry name" value="P-loop_NTPase"/>
</dbReference>
<reference evidence="9 10" key="1">
    <citation type="submission" date="2013-04" db="EMBL/GenBank/DDBJ databases">
        <title>The Genome Sequence of Treponema medium ATCC 700293.</title>
        <authorList>
            <consortium name="The Broad Institute Genomics Platform"/>
            <person name="Earl A."/>
            <person name="Ward D."/>
            <person name="Feldgarden M."/>
            <person name="Gevers D."/>
            <person name="Leonetti C."/>
            <person name="Blanton J.M."/>
            <person name="Dewhirst F.E."/>
            <person name="Izard J."/>
            <person name="Walker B."/>
            <person name="Young S."/>
            <person name="Zeng Q."/>
            <person name="Gargeya S."/>
            <person name="Fitzgerald M."/>
            <person name="Haas B."/>
            <person name="Abouelleil A."/>
            <person name="Allen A.W."/>
            <person name="Alvarado L."/>
            <person name="Arachchi H.M."/>
            <person name="Berlin A.M."/>
            <person name="Chapman S.B."/>
            <person name="Gainer-Dewar J."/>
            <person name="Goldberg J."/>
            <person name="Griggs A."/>
            <person name="Gujja S."/>
            <person name="Hansen M."/>
            <person name="Howarth C."/>
            <person name="Imamovic A."/>
            <person name="Ireland A."/>
            <person name="Larimer J."/>
            <person name="McCowan C."/>
            <person name="Murphy C."/>
            <person name="Pearson M."/>
            <person name="Poon T.W."/>
            <person name="Priest M."/>
            <person name="Roberts A."/>
            <person name="Saif S."/>
            <person name="Shea T."/>
            <person name="Sisk P."/>
            <person name="Sykes S."/>
            <person name="Wortman J."/>
            <person name="Nusbaum C."/>
            <person name="Birren B."/>
        </authorList>
    </citation>
    <scope>NUCLEOTIDE SEQUENCE [LARGE SCALE GENOMIC DNA]</scope>
    <source>
        <strain evidence="9 10">ATCC 700293</strain>
    </source>
</reference>
<evidence type="ECO:0000256" key="1">
    <source>
        <dbReference type="ARBA" id="ARBA00004417"/>
    </source>
</evidence>
<keyword evidence="7" id="KW-0472">Membrane</keyword>
<evidence type="ECO:0000256" key="3">
    <source>
        <dbReference type="ARBA" id="ARBA00022448"/>
    </source>
</evidence>
<dbReference type="RefSeq" id="WP_016524073.1">
    <property type="nucleotide sequence ID" value="NZ_KE332517.1"/>
</dbReference>
<dbReference type="InterPro" id="IPR003439">
    <property type="entry name" value="ABC_transporter-like_ATP-bd"/>
</dbReference>
<dbReference type="InterPro" id="IPR003593">
    <property type="entry name" value="AAA+_ATPase"/>
</dbReference>
<dbReference type="SUPFAM" id="SSF52540">
    <property type="entry name" value="P-loop containing nucleoside triphosphate hydrolases"/>
    <property type="match status" value="1"/>
</dbReference>
<dbReference type="EMBL" id="ATFE01000016">
    <property type="protein sequence ID" value="EPF27651.1"/>
    <property type="molecule type" value="Genomic_DNA"/>
</dbReference>
<dbReference type="GO" id="GO:0005886">
    <property type="term" value="C:plasma membrane"/>
    <property type="evidence" value="ECO:0007669"/>
    <property type="project" value="UniProtKB-SubCell"/>
</dbReference>
<dbReference type="Proteomes" id="UP000014634">
    <property type="component" value="Unassembled WGS sequence"/>
</dbReference>
<dbReference type="InterPro" id="IPR050388">
    <property type="entry name" value="ABC_Ni/Peptide_Import"/>
</dbReference>
<evidence type="ECO:0000313" key="10">
    <source>
        <dbReference type="Proteomes" id="UP000014634"/>
    </source>
</evidence>
<dbReference type="AlphaFoldDB" id="A0AA87NKL2"/>
<dbReference type="GO" id="GO:0005524">
    <property type="term" value="F:ATP binding"/>
    <property type="evidence" value="ECO:0007669"/>
    <property type="project" value="UniProtKB-KW"/>
</dbReference>
<dbReference type="PANTHER" id="PTHR43297">
    <property type="entry name" value="OLIGOPEPTIDE TRANSPORT ATP-BINDING PROTEIN APPD"/>
    <property type="match status" value="1"/>
</dbReference>
<evidence type="ECO:0000313" key="9">
    <source>
        <dbReference type="EMBL" id="EPF27651.1"/>
    </source>
</evidence>
<dbReference type="GO" id="GO:0016887">
    <property type="term" value="F:ATP hydrolysis activity"/>
    <property type="evidence" value="ECO:0007669"/>
    <property type="project" value="InterPro"/>
</dbReference>
<evidence type="ECO:0000256" key="2">
    <source>
        <dbReference type="ARBA" id="ARBA00005417"/>
    </source>
</evidence>
<keyword evidence="6" id="KW-0067">ATP-binding</keyword>
<dbReference type="PROSITE" id="PS50893">
    <property type="entry name" value="ABC_TRANSPORTER_2"/>
    <property type="match status" value="1"/>
</dbReference>
<feature type="domain" description="ABC transporter" evidence="8">
    <location>
        <begin position="2"/>
        <end position="247"/>
    </location>
</feature>
<gene>
    <name evidence="9" type="ORF">HMPREF9195_02149</name>
</gene>
<evidence type="ECO:0000256" key="6">
    <source>
        <dbReference type="ARBA" id="ARBA00022840"/>
    </source>
</evidence>
<evidence type="ECO:0000256" key="4">
    <source>
        <dbReference type="ARBA" id="ARBA00022475"/>
    </source>
</evidence>
<dbReference type="SMART" id="SM00382">
    <property type="entry name" value="AAA"/>
    <property type="match status" value="1"/>
</dbReference>
<accession>A0AA87NKL2</accession>
<dbReference type="Gene3D" id="3.40.50.300">
    <property type="entry name" value="P-loop containing nucleotide triphosphate hydrolases"/>
    <property type="match status" value="1"/>
</dbReference>